<dbReference type="InterPro" id="IPR005178">
    <property type="entry name" value="Ostalpha/TMEM184C"/>
</dbReference>
<gene>
    <name evidence="6" type="ORF">PMAYCL1PPCAC_13285</name>
</gene>
<name>A0AAN4ZSR6_9BILA</name>
<dbReference type="SMART" id="SM01417">
    <property type="entry name" value="Solute_trans_a"/>
    <property type="match status" value="1"/>
</dbReference>
<comment type="caution">
    <text evidence="6">The sequence shown here is derived from an EMBL/GenBank/DDBJ whole genome shotgun (WGS) entry which is preliminary data.</text>
</comment>
<evidence type="ECO:0000256" key="4">
    <source>
        <dbReference type="ARBA" id="ARBA00023136"/>
    </source>
</evidence>
<keyword evidence="7" id="KW-1185">Reference proteome</keyword>
<dbReference type="EMBL" id="BTRK01000003">
    <property type="protein sequence ID" value="GMR43090.1"/>
    <property type="molecule type" value="Genomic_DNA"/>
</dbReference>
<dbReference type="Proteomes" id="UP001328107">
    <property type="component" value="Unassembled WGS sequence"/>
</dbReference>
<dbReference type="PANTHER" id="PTHR23423">
    <property type="entry name" value="ORGANIC SOLUTE TRANSPORTER-RELATED"/>
    <property type="match status" value="1"/>
</dbReference>
<proteinExistence type="predicted"/>
<comment type="subcellular location">
    <subcellularLocation>
        <location evidence="1">Membrane</location>
        <topology evidence="1">Multi-pass membrane protein</topology>
    </subcellularLocation>
</comment>
<accession>A0AAN4ZSR6</accession>
<reference evidence="7" key="1">
    <citation type="submission" date="2022-10" db="EMBL/GenBank/DDBJ databases">
        <title>Genome assembly of Pristionchus species.</title>
        <authorList>
            <person name="Yoshida K."/>
            <person name="Sommer R.J."/>
        </authorList>
    </citation>
    <scope>NUCLEOTIDE SEQUENCE [LARGE SCALE GENOMIC DNA]</scope>
    <source>
        <strain evidence="7">RS5460</strain>
    </source>
</reference>
<keyword evidence="2 5" id="KW-0812">Transmembrane</keyword>
<feature type="transmembrane region" description="Helical" evidence="5">
    <location>
        <begin position="305"/>
        <end position="326"/>
    </location>
</feature>
<evidence type="ECO:0000256" key="2">
    <source>
        <dbReference type="ARBA" id="ARBA00022692"/>
    </source>
</evidence>
<evidence type="ECO:0000256" key="1">
    <source>
        <dbReference type="ARBA" id="ARBA00004141"/>
    </source>
</evidence>
<feature type="transmembrane region" description="Helical" evidence="5">
    <location>
        <begin position="46"/>
        <end position="69"/>
    </location>
</feature>
<organism evidence="6 7">
    <name type="scientific">Pristionchus mayeri</name>
    <dbReference type="NCBI Taxonomy" id="1317129"/>
    <lineage>
        <taxon>Eukaryota</taxon>
        <taxon>Metazoa</taxon>
        <taxon>Ecdysozoa</taxon>
        <taxon>Nematoda</taxon>
        <taxon>Chromadorea</taxon>
        <taxon>Rhabditida</taxon>
        <taxon>Rhabditina</taxon>
        <taxon>Diplogasteromorpha</taxon>
        <taxon>Diplogasteroidea</taxon>
        <taxon>Neodiplogasteridae</taxon>
        <taxon>Pristionchus</taxon>
    </lineage>
</organism>
<protein>
    <submittedName>
        <fullName evidence="6">Uncharacterized protein</fullName>
    </submittedName>
</protein>
<sequence>MAESPESTTTPYDYGNGTTTADIGYDTCVGAKFMSYPEAGDFLFTIFHYNMPMCYVLSVGAALYVVIFLMYAKLMFECWRIKDENIRGDIILCLATPFIVATTCLVSAVFPRADNQMTTFGVTYMMFALWRALALIFRLYGDTQHMSTVMINTGTRMKLNVIPLCCCCCLPRVPATLRNVNVFKYMVLQTPMIRLTILAAVDVIRTEGLCDWTPETKILNLVDSLSTFLSLYASAVFVFASNENLQRYKIGFLMRGVTLVQTIFNIQRLIFERLSLNDYVFPDQYFAKVNGVGAEVIEARVQADFWQNLFMVFWLIFISILFLLTMRPAASALFTMDKIPIAHVDTHGNFPHIRSIAPSVLTVGGGVATHPKGSINEGYEHDCHHDNHHEDPEKINIMRV</sequence>
<evidence type="ECO:0000256" key="5">
    <source>
        <dbReference type="SAM" id="Phobius"/>
    </source>
</evidence>
<dbReference type="Pfam" id="PF03619">
    <property type="entry name" value="Solute_trans_a"/>
    <property type="match status" value="1"/>
</dbReference>
<keyword evidence="3 5" id="KW-1133">Transmembrane helix</keyword>
<evidence type="ECO:0000313" key="7">
    <source>
        <dbReference type="Proteomes" id="UP001328107"/>
    </source>
</evidence>
<feature type="transmembrane region" description="Helical" evidence="5">
    <location>
        <begin position="90"/>
        <end position="110"/>
    </location>
</feature>
<evidence type="ECO:0000313" key="6">
    <source>
        <dbReference type="EMBL" id="GMR43090.1"/>
    </source>
</evidence>
<keyword evidence="4 5" id="KW-0472">Membrane</keyword>
<dbReference type="GO" id="GO:0016020">
    <property type="term" value="C:membrane"/>
    <property type="evidence" value="ECO:0007669"/>
    <property type="project" value="UniProtKB-SubCell"/>
</dbReference>
<feature type="transmembrane region" description="Helical" evidence="5">
    <location>
        <begin position="122"/>
        <end position="140"/>
    </location>
</feature>
<evidence type="ECO:0000256" key="3">
    <source>
        <dbReference type="ARBA" id="ARBA00022989"/>
    </source>
</evidence>
<dbReference type="AlphaFoldDB" id="A0AAN4ZSR6"/>